<feature type="compositionally biased region" description="Basic and acidic residues" evidence="1">
    <location>
        <begin position="261"/>
        <end position="270"/>
    </location>
</feature>
<feature type="compositionally biased region" description="Basic and acidic residues" evidence="1">
    <location>
        <begin position="232"/>
        <end position="242"/>
    </location>
</feature>
<feature type="compositionally biased region" description="Polar residues" evidence="1">
    <location>
        <begin position="7"/>
        <end position="17"/>
    </location>
</feature>
<evidence type="ECO:0000256" key="1">
    <source>
        <dbReference type="SAM" id="MobiDB-lite"/>
    </source>
</evidence>
<comment type="caution">
    <text evidence="2">The sequence shown here is derived from an EMBL/GenBank/DDBJ whole genome shotgun (WGS) entry which is preliminary data.</text>
</comment>
<evidence type="ECO:0000313" key="3">
    <source>
        <dbReference type="Proteomes" id="UP000037510"/>
    </source>
</evidence>
<feature type="region of interest" description="Disordered" evidence="1">
    <location>
        <begin position="1"/>
        <end position="77"/>
    </location>
</feature>
<sequence length="276" mass="31282">MGPRIYTATSQAQTDPVSSPKVEKKVSIASPPTTNGHLPSEKQNGVNGHLPAERPKDLDLDKRADKEKDDKKEMKLLETSLDGETKLDIDEMLEKSKFGSLRNGIEGGNYVRLSDPISEPDRLHYESELAKFNERYFRDFLDNFAGKLTVRENYLPEPHTPVFAKVKTGRLKSLYDEESPTYERKQTNYEKKSPSKAKTVPSPTLQQLEEYLKSSSRSRRADTPALFPMEPIAEKETTDTEGRASGTPTDPGYVQYTAGRWPDKHRELRTPRHSPT</sequence>
<feature type="compositionally biased region" description="Basic and acidic residues" evidence="1">
    <location>
        <begin position="181"/>
        <end position="193"/>
    </location>
</feature>
<name>A0A0L7LFV1_OPEBR</name>
<dbReference type="AlphaFoldDB" id="A0A0L7LFV1"/>
<feature type="compositionally biased region" description="Basic and acidic residues" evidence="1">
    <location>
        <begin position="51"/>
        <end position="76"/>
    </location>
</feature>
<protein>
    <submittedName>
        <fullName evidence="2">Uncharacterized protein</fullName>
    </submittedName>
</protein>
<accession>A0A0L7LFV1</accession>
<feature type="region of interest" description="Disordered" evidence="1">
    <location>
        <begin position="174"/>
        <end position="276"/>
    </location>
</feature>
<evidence type="ECO:0000313" key="2">
    <source>
        <dbReference type="EMBL" id="KOB74254.1"/>
    </source>
</evidence>
<dbReference type="Proteomes" id="UP000037510">
    <property type="component" value="Unassembled WGS sequence"/>
</dbReference>
<dbReference type="EMBL" id="JTDY01001304">
    <property type="protein sequence ID" value="KOB74254.1"/>
    <property type="molecule type" value="Genomic_DNA"/>
</dbReference>
<feature type="compositionally biased region" description="Polar residues" evidence="1">
    <location>
        <begin position="30"/>
        <end position="46"/>
    </location>
</feature>
<reference evidence="2 3" key="1">
    <citation type="journal article" date="2015" name="Genome Biol. Evol.">
        <title>The genome of winter moth (Operophtera brumata) provides a genomic perspective on sexual dimorphism and phenology.</title>
        <authorList>
            <person name="Derks M.F."/>
            <person name="Smit S."/>
            <person name="Salis L."/>
            <person name="Schijlen E."/>
            <person name="Bossers A."/>
            <person name="Mateman C."/>
            <person name="Pijl A.S."/>
            <person name="de Ridder D."/>
            <person name="Groenen M.A."/>
            <person name="Visser M.E."/>
            <person name="Megens H.J."/>
        </authorList>
    </citation>
    <scope>NUCLEOTIDE SEQUENCE [LARGE SCALE GENOMIC DNA]</scope>
    <source>
        <strain evidence="2">WM2013NL</strain>
        <tissue evidence="2">Head and thorax</tissue>
    </source>
</reference>
<gene>
    <name evidence="2" type="ORF">OBRU01_10010</name>
</gene>
<organism evidence="2 3">
    <name type="scientific">Operophtera brumata</name>
    <name type="common">Winter moth</name>
    <name type="synonym">Phalaena brumata</name>
    <dbReference type="NCBI Taxonomy" id="104452"/>
    <lineage>
        <taxon>Eukaryota</taxon>
        <taxon>Metazoa</taxon>
        <taxon>Ecdysozoa</taxon>
        <taxon>Arthropoda</taxon>
        <taxon>Hexapoda</taxon>
        <taxon>Insecta</taxon>
        <taxon>Pterygota</taxon>
        <taxon>Neoptera</taxon>
        <taxon>Endopterygota</taxon>
        <taxon>Lepidoptera</taxon>
        <taxon>Glossata</taxon>
        <taxon>Ditrysia</taxon>
        <taxon>Geometroidea</taxon>
        <taxon>Geometridae</taxon>
        <taxon>Larentiinae</taxon>
        <taxon>Operophtera</taxon>
    </lineage>
</organism>
<keyword evidence="3" id="KW-1185">Reference proteome</keyword>
<proteinExistence type="predicted"/>